<evidence type="ECO:0000256" key="2">
    <source>
        <dbReference type="ARBA" id="ARBA00001946"/>
    </source>
</evidence>
<evidence type="ECO:0000256" key="1">
    <source>
        <dbReference type="ARBA" id="ARBA00001033"/>
    </source>
</evidence>
<gene>
    <name evidence="9" type="primary">PHI674</name>
    <name evidence="9" type="ORF">PhCBS80983_g00674</name>
</gene>
<dbReference type="EMBL" id="QEAQ01000004">
    <property type="protein sequence ID" value="TPX62054.1"/>
    <property type="molecule type" value="Genomic_DNA"/>
</dbReference>
<organism evidence="9 10">
    <name type="scientific">Powellomyces hirtus</name>
    <dbReference type="NCBI Taxonomy" id="109895"/>
    <lineage>
        <taxon>Eukaryota</taxon>
        <taxon>Fungi</taxon>
        <taxon>Fungi incertae sedis</taxon>
        <taxon>Chytridiomycota</taxon>
        <taxon>Chytridiomycota incertae sedis</taxon>
        <taxon>Chytridiomycetes</taxon>
        <taxon>Spizellomycetales</taxon>
        <taxon>Powellomycetaceae</taxon>
        <taxon>Powellomyces</taxon>
    </lineage>
</organism>
<dbReference type="Gene3D" id="3.30.540.10">
    <property type="entry name" value="Fructose-1,6-Bisphosphatase, subunit A, domain 1"/>
    <property type="match status" value="1"/>
</dbReference>
<keyword evidence="10" id="KW-1185">Reference proteome</keyword>
<dbReference type="Proteomes" id="UP000318582">
    <property type="component" value="Unassembled WGS sequence"/>
</dbReference>
<dbReference type="PROSITE" id="PS00629">
    <property type="entry name" value="IMP_1"/>
    <property type="match status" value="1"/>
</dbReference>
<dbReference type="FunFam" id="3.30.540.10:FF:000004">
    <property type="entry name" value="Inositol-1-monophosphatase"/>
    <property type="match status" value="1"/>
</dbReference>
<dbReference type="PRINTS" id="PR01959">
    <property type="entry name" value="SBIMPHPHTASE"/>
</dbReference>
<dbReference type="CDD" id="cd01639">
    <property type="entry name" value="IMPase"/>
    <property type="match status" value="1"/>
</dbReference>
<proteinExistence type="inferred from homology"/>
<evidence type="ECO:0000256" key="5">
    <source>
        <dbReference type="ARBA" id="ARBA00022801"/>
    </source>
</evidence>
<dbReference type="GO" id="GO:0007165">
    <property type="term" value="P:signal transduction"/>
    <property type="evidence" value="ECO:0007669"/>
    <property type="project" value="TreeGrafter"/>
</dbReference>
<dbReference type="Gene3D" id="3.40.190.80">
    <property type="match status" value="1"/>
</dbReference>
<keyword evidence="5 8" id="KW-0378">Hydrolase</keyword>
<evidence type="ECO:0000256" key="4">
    <source>
        <dbReference type="ARBA" id="ARBA00022723"/>
    </source>
</evidence>
<dbReference type="GO" id="GO:0006021">
    <property type="term" value="P:inositol biosynthetic process"/>
    <property type="evidence" value="ECO:0007669"/>
    <property type="project" value="UniProtKB-UniPathway"/>
</dbReference>
<evidence type="ECO:0000256" key="8">
    <source>
        <dbReference type="RuleBase" id="RU364068"/>
    </source>
</evidence>
<evidence type="ECO:0000313" key="10">
    <source>
        <dbReference type="Proteomes" id="UP000318582"/>
    </source>
</evidence>
<comment type="catalytic activity">
    <reaction evidence="1 8">
        <text>a myo-inositol phosphate + H2O = myo-inositol + phosphate</text>
        <dbReference type="Rhea" id="RHEA:24056"/>
        <dbReference type="ChEBI" id="CHEBI:15377"/>
        <dbReference type="ChEBI" id="CHEBI:17268"/>
        <dbReference type="ChEBI" id="CHEBI:43474"/>
        <dbReference type="ChEBI" id="CHEBI:84139"/>
        <dbReference type="EC" id="3.1.3.25"/>
    </reaction>
</comment>
<reference evidence="9 10" key="1">
    <citation type="journal article" date="2019" name="Sci. Rep.">
        <title>Comparative genomics of chytrid fungi reveal insights into the obligate biotrophic and pathogenic lifestyle of Synchytrium endobioticum.</title>
        <authorList>
            <person name="van de Vossenberg B.T.L.H."/>
            <person name="Warris S."/>
            <person name="Nguyen H.D.T."/>
            <person name="van Gent-Pelzer M.P.E."/>
            <person name="Joly D.L."/>
            <person name="van de Geest H.C."/>
            <person name="Bonants P.J.M."/>
            <person name="Smith D.S."/>
            <person name="Levesque C.A."/>
            <person name="van der Lee T.A.J."/>
        </authorList>
    </citation>
    <scope>NUCLEOTIDE SEQUENCE [LARGE SCALE GENOMIC DNA]</scope>
    <source>
        <strain evidence="9 10">CBS 809.83</strain>
    </source>
</reference>
<dbReference type="STRING" id="109895.A0A507EDZ3"/>
<feature type="binding site" evidence="7">
    <location>
        <position position="233"/>
    </location>
    <ligand>
        <name>Mg(2+)</name>
        <dbReference type="ChEBI" id="CHEBI:18420"/>
        <label>1</label>
        <note>catalytic</note>
    </ligand>
</feature>
<dbReference type="InterPro" id="IPR020583">
    <property type="entry name" value="Inositol_monoP_metal-BS"/>
</dbReference>
<dbReference type="SUPFAM" id="SSF56655">
    <property type="entry name" value="Carbohydrate phosphatase"/>
    <property type="match status" value="1"/>
</dbReference>
<evidence type="ECO:0000313" key="9">
    <source>
        <dbReference type="EMBL" id="TPX62054.1"/>
    </source>
</evidence>
<comment type="caution">
    <text evidence="9">The sequence shown here is derived from an EMBL/GenBank/DDBJ whole genome shotgun (WGS) entry which is preliminary data.</text>
</comment>
<protein>
    <recommendedName>
        <fullName evidence="8">Inositol-1-monophosphatase</fullName>
        <ecNumber evidence="8">3.1.3.25</ecNumber>
    </recommendedName>
</protein>
<accession>A0A507EDZ3</accession>
<feature type="binding site" evidence="7">
    <location>
        <position position="75"/>
    </location>
    <ligand>
        <name>Mg(2+)</name>
        <dbReference type="ChEBI" id="CHEBI:18420"/>
        <label>1</label>
        <note>catalytic</note>
    </ligand>
</feature>
<dbReference type="UniPathway" id="UPA00823">
    <property type="reaction ID" value="UER00788"/>
</dbReference>
<evidence type="ECO:0000256" key="3">
    <source>
        <dbReference type="ARBA" id="ARBA00009759"/>
    </source>
</evidence>
<dbReference type="InterPro" id="IPR000760">
    <property type="entry name" value="Inositol_monophosphatase-like"/>
</dbReference>
<dbReference type="AlphaFoldDB" id="A0A507EDZ3"/>
<dbReference type="Pfam" id="PF00459">
    <property type="entry name" value="Inositol_P"/>
    <property type="match status" value="1"/>
</dbReference>
<dbReference type="PROSITE" id="PS00630">
    <property type="entry name" value="IMP_2"/>
    <property type="match status" value="1"/>
</dbReference>
<feature type="binding site" evidence="7">
    <location>
        <position position="100"/>
    </location>
    <ligand>
        <name>Mg(2+)</name>
        <dbReference type="ChEBI" id="CHEBI:18420"/>
        <label>1</label>
        <note>catalytic</note>
    </ligand>
</feature>
<dbReference type="PANTHER" id="PTHR20854">
    <property type="entry name" value="INOSITOL MONOPHOSPHATASE"/>
    <property type="match status" value="1"/>
</dbReference>
<keyword evidence="4 7" id="KW-0479">Metal-binding</keyword>
<keyword evidence="6 7" id="KW-0460">Magnesium</keyword>
<dbReference type="InterPro" id="IPR022337">
    <property type="entry name" value="Inositol_monophosphatase_SuhB"/>
</dbReference>
<dbReference type="PANTHER" id="PTHR20854:SF4">
    <property type="entry name" value="INOSITOL-1-MONOPHOSPHATASE-RELATED"/>
    <property type="match status" value="1"/>
</dbReference>
<comment type="similarity">
    <text evidence="3 8">Belongs to the inositol monophosphatase superfamily.</text>
</comment>
<dbReference type="GO" id="GO:0008934">
    <property type="term" value="F:inositol monophosphate 1-phosphatase activity"/>
    <property type="evidence" value="ECO:0007669"/>
    <property type="project" value="InterPro"/>
</dbReference>
<feature type="binding site" evidence="7">
    <location>
        <position position="103"/>
    </location>
    <ligand>
        <name>Mg(2+)</name>
        <dbReference type="ChEBI" id="CHEBI:18420"/>
        <label>1</label>
        <note>catalytic</note>
    </ligand>
</feature>
<name>A0A507EDZ3_9FUNG</name>
<evidence type="ECO:0000256" key="7">
    <source>
        <dbReference type="PIRSR" id="PIRSR600760-2"/>
    </source>
</evidence>
<dbReference type="GO" id="GO:0046872">
    <property type="term" value="F:metal ion binding"/>
    <property type="evidence" value="ECO:0007669"/>
    <property type="project" value="UniProtKB-KW"/>
</dbReference>
<sequence>MPASEDHKEYLKHALHIARTAGQTILAAFNTRSSLHIDLKNDNDADLVTQVDRSVEAAIFSYLRAQYPSHRFVGEEGTAASGDTNTGIVANDETPTWVVDPVDGTTNFVHGFPFVAVSIAVVIRGTPVVGVVYNPIMNEMFQGLLNGGSSMNDIALPLPPVRPLKSLASALVATEYGSDRGSEVLDAKFAALRDVVGSPARGVRSLGSASLTMCYVARGALDAYWEAGVHAWDVAGATVILREAGGLVSNWSKPDSSAAEPYDICARNVVCVRKTAEELHAKAILESIRTTLRPVGYTRD</sequence>
<comment type="pathway">
    <text evidence="8">Polyol metabolism; myo-inositol biosynthesis; myo-inositol from D-glucose 6-phosphate: step 2/2.</text>
</comment>
<dbReference type="PRINTS" id="PR00377">
    <property type="entry name" value="IMPHPHTASES"/>
</dbReference>
<dbReference type="InterPro" id="IPR033942">
    <property type="entry name" value="IMPase"/>
</dbReference>
<dbReference type="GO" id="GO:0046854">
    <property type="term" value="P:phosphatidylinositol phosphate biosynthetic process"/>
    <property type="evidence" value="ECO:0007669"/>
    <property type="project" value="InterPro"/>
</dbReference>
<comment type="cofactor">
    <cofactor evidence="2 7 8">
        <name>Mg(2+)</name>
        <dbReference type="ChEBI" id="CHEBI:18420"/>
    </cofactor>
</comment>
<evidence type="ECO:0000256" key="6">
    <source>
        <dbReference type="ARBA" id="ARBA00022842"/>
    </source>
</evidence>
<dbReference type="InterPro" id="IPR020550">
    <property type="entry name" value="Inositol_monophosphatase_CS"/>
</dbReference>
<dbReference type="EC" id="3.1.3.25" evidence="8"/>